<dbReference type="InterPro" id="IPR029044">
    <property type="entry name" value="Nucleotide-diphossugar_trans"/>
</dbReference>
<keyword evidence="4" id="KW-1185">Reference proteome</keyword>
<reference evidence="3 4" key="1">
    <citation type="submission" date="2019-08" db="EMBL/GenBank/DDBJ databases">
        <title>Draft genome sequence of Ulvibacter marinus type strain NBRC 109484.</title>
        <authorList>
            <person name="Kawano K."/>
            <person name="Ushijima N."/>
            <person name="Kihara M."/>
            <person name="Itoh H."/>
        </authorList>
    </citation>
    <scope>NUCLEOTIDE SEQUENCE [LARGE SCALE GENOMIC DNA]</scope>
    <source>
        <strain evidence="3 4">NBRC 109484</strain>
    </source>
</reference>
<evidence type="ECO:0000313" key="4">
    <source>
        <dbReference type="Proteomes" id="UP000326509"/>
    </source>
</evidence>
<comment type="similarity">
    <text evidence="1">Belongs to the glycosyltransferase 2 family. WaaE/KdtX subfamily.</text>
</comment>
<feature type="domain" description="Glycosyltransferase 2-like" evidence="2">
    <location>
        <begin position="5"/>
        <end position="125"/>
    </location>
</feature>
<evidence type="ECO:0000259" key="2">
    <source>
        <dbReference type="Pfam" id="PF00535"/>
    </source>
</evidence>
<dbReference type="AlphaFoldDB" id="A0A5J4IZ44"/>
<dbReference type="PANTHER" id="PTHR43630">
    <property type="entry name" value="POLY-BETA-1,6-N-ACETYL-D-GLUCOSAMINE SYNTHASE"/>
    <property type="match status" value="1"/>
</dbReference>
<dbReference type="Pfam" id="PF00535">
    <property type="entry name" value="Glycos_transf_2"/>
    <property type="match status" value="1"/>
</dbReference>
<proteinExistence type="inferred from homology"/>
<dbReference type="PANTHER" id="PTHR43630:SF2">
    <property type="entry name" value="GLYCOSYLTRANSFERASE"/>
    <property type="match status" value="1"/>
</dbReference>
<name>A0A5J4IZ44_9FLAO</name>
<dbReference type="RefSeq" id="WP_151673001.1">
    <property type="nucleotide sequence ID" value="NZ_BKCG01000002.1"/>
</dbReference>
<dbReference type="CDD" id="cd02511">
    <property type="entry name" value="Beta4Glucosyltransferase"/>
    <property type="match status" value="1"/>
</dbReference>
<dbReference type="Gene3D" id="3.90.550.10">
    <property type="entry name" value="Spore Coat Polysaccharide Biosynthesis Protein SpsA, Chain A"/>
    <property type="match status" value="1"/>
</dbReference>
<dbReference type="OrthoDB" id="9815923at2"/>
<organism evidence="3 4">
    <name type="scientific">Patiriisocius marinus</name>
    <dbReference type="NCBI Taxonomy" id="1397112"/>
    <lineage>
        <taxon>Bacteria</taxon>
        <taxon>Pseudomonadati</taxon>
        <taxon>Bacteroidota</taxon>
        <taxon>Flavobacteriia</taxon>
        <taxon>Flavobacteriales</taxon>
        <taxon>Flavobacteriaceae</taxon>
        <taxon>Patiriisocius</taxon>
    </lineage>
</organism>
<dbReference type="GO" id="GO:0016740">
    <property type="term" value="F:transferase activity"/>
    <property type="evidence" value="ECO:0007669"/>
    <property type="project" value="UniProtKB-KW"/>
</dbReference>
<sequence>MSTLTVIIPTYNEAAYIIDALKSVAFADEIILIDSFSDDETVALAKPLVTKVLERKFDNFSGQKNAALQHATGDWVLFLDADERVTQSLEQEIKATIANPKHGGYKINFPHFYMNRFLYSHSDDVLRLVKREGASYSGKVHEKLTCEGSIGKLENKMLHYTYKGLTNYITKKESYAWYQAEQLYNKGKKATLFHFFFKPIYRFFSSFILKGGFKDGVPGLTVAAVNAYGVFQRYVKLRLLYKGMR</sequence>
<dbReference type="Proteomes" id="UP000326509">
    <property type="component" value="Unassembled WGS sequence"/>
</dbReference>
<evidence type="ECO:0000313" key="3">
    <source>
        <dbReference type="EMBL" id="GER58918.1"/>
    </source>
</evidence>
<dbReference type="InterPro" id="IPR001173">
    <property type="entry name" value="Glyco_trans_2-like"/>
</dbReference>
<comment type="caution">
    <text evidence="3">The sequence shown here is derived from an EMBL/GenBank/DDBJ whole genome shotgun (WGS) entry which is preliminary data.</text>
</comment>
<accession>A0A5J4IZ44</accession>
<protein>
    <submittedName>
        <fullName evidence="3">Glycosyl transferase family 2</fullName>
    </submittedName>
</protein>
<gene>
    <name evidence="3" type="ORF">ULMA_10260</name>
</gene>
<dbReference type="SUPFAM" id="SSF53448">
    <property type="entry name" value="Nucleotide-diphospho-sugar transferases"/>
    <property type="match status" value="1"/>
</dbReference>
<keyword evidence="3" id="KW-0808">Transferase</keyword>
<evidence type="ECO:0000256" key="1">
    <source>
        <dbReference type="ARBA" id="ARBA00038494"/>
    </source>
</evidence>
<dbReference type="EMBL" id="BKCG01000002">
    <property type="protein sequence ID" value="GER58918.1"/>
    <property type="molecule type" value="Genomic_DNA"/>
</dbReference>